<dbReference type="Pfam" id="PF07963">
    <property type="entry name" value="N_methyl"/>
    <property type="match status" value="1"/>
</dbReference>
<accession>A0A5D0WTF1</accession>
<dbReference type="InterPro" id="IPR045584">
    <property type="entry name" value="Pilin-like"/>
</dbReference>
<dbReference type="Gene3D" id="3.30.700.10">
    <property type="entry name" value="Glycoprotein, Type 4 Pilin"/>
    <property type="match status" value="1"/>
</dbReference>
<dbReference type="InterPro" id="IPR012902">
    <property type="entry name" value="N_methyl_site"/>
</dbReference>
<keyword evidence="1" id="KW-1133">Transmembrane helix</keyword>
<proteinExistence type="predicted"/>
<organism evidence="2 3">
    <name type="scientific">Acetobacterium wieringae</name>
    <dbReference type="NCBI Taxonomy" id="52694"/>
    <lineage>
        <taxon>Bacteria</taxon>
        <taxon>Bacillati</taxon>
        <taxon>Bacillota</taxon>
        <taxon>Clostridia</taxon>
        <taxon>Eubacteriales</taxon>
        <taxon>Eubacteriaceae</taxon>
        <taxon>Acetobacterium</taxon>
    </lineage>
</organism>
<dbReference type="SUPFAM" id="SSF54523">
    <property type="entry name" value="Pili subunits"/>
    <property type="match status" value="1"/>
</dbReference>
<keyword evidence="1" id="KW-0812">Transmembrane</keyword>
<gene>
    <name evidence="2" type="ORF">FXB42_03750</name>
</gene>
<keyword evidence="1" id="KW-0472">Membrane</keyword>
<evidence type="ECO:0000313" key="2">
    <source>
        <dbReference type="EMBL" id="TYC87572.1"/>
    </source>
</evidence>
<evidence type="ECO:0000313" key="3">
    <source>
        <dbReference type="Proteomes" id="UP000322619"/>
    </source>
</evidence>
<dbReference type="Proteomes" id="UP000322619">
    <property type="component" value="Unassembled WGS sequence"/>
</dbReference>
<comment type="caution">
    <text evidence="2">The sequence shown here is derived from an EMBL/GenBank/DDBJ whole genome shotgun (WGS) entry which is preliminary data.</text>
</comment>
<dbReference type="EMBL" id="VSLA01000004">
    <property type="protein sequence ID" value="TYC87572.1"/>
    <property type="molecule type" value="Genomic_DNA"/>
</dbReference>
<dbReference type="NCBIfam" id="TIGR02532">
    <property type="entry name" value="IV_pilin_GFxxxE"/>
    <property type="match status" value="1"/>
</dbReference>
<protein>
    <submittedName>
        <fullName evidence="2">Type II secretion system protein</fullName>
    </submittedName>
</protein>
<dbReference type="PROSITE" id="PS00409">
    <property type="entry name" value="PROKAR_NTER_METHYL"/>
    <property type="match status" value="1"/>
</dbReference>
<feature type="transmembrane region" description="Helical" evidence="1">
    <location>
        <begin position="20"/>
        <end position="41"/>
    </location>
</feature>
<evidence type="ECO:0000256" key="1">
    <source>
        <dbReference type="SAM" id="Phobius"/>
    </source>
</evidence>
<reference evidence="2 3" key="1">
    <citation type="submission" date="2019-08" db="EMBL/GenBank/DDBJ databases">
        <title>Isolation and enrichment of carboxydotrophic bacteria from anaerobic sludge for the production of bio-based chemicals from syngas.</title>
        <authorList>
            <person name="Antares A.L."/>
            <person name="Moreira J."/>
            <person name="Diender M."/>
            <person name="Parshina S.N."/>
            <person name="Stams A.J.M."/>
            <person name="Alves M."/>
            <person name="Alves J.I."/>
            <person name="Sousa D.Z."/>
        </authorList>
    </citation>
    <scope>NUCLEOTIDE SEQUENCE [LARGE SCALE GENOMIC DNA]</scope>
    <source>
        <strain evidence="2 3">JM</strain>
    </source>
</reference>
<dbReference type="RefSeq" id="WP_148636792.1">
    <property type="nucleotide sequence ID" value="NZ_VSLA01000004.1"/>
</dbReference>
<dbReference type="AlphaFoldDB" id="A0A5D0WTF1"/>
<sequence length="190" mass="19947">MELINKIRKSRKGFTLVEIIVVLVILAILAAFTIPAMLGFVNDAKGKAYIAEAREVYVAAQATATEMIAGNNGTNDITDGGLSTAMGSVEVIKVKTLGATPSKAEIASHQMYKYLETTQGGDLTISTAAITAAASPTGSAAWTVTIGDPKDSTTQAEKTGKVTKLVYVRNGYQVTIEGGNSTVQKWKATT</sequence>
<name>A0A5D0WTF1_9FIRM</name>